<dbReference type="InterPro" id="IPR050546">
    <property type="entry name" value="Glycosyl_Hydrlase_16"/>
</dbReference>
<gene>
    <name evidence="2" type="ORF">MOBT1_000060</name>
</gene>
<organism evidence="2 3">
    <name type="scientific">Malassezia obtusa</name>
    <dbReference type="NCBI Taxonomy" id="76774"/>
    <lineage>
        <taxon>Eukaryota</taxon>
        <taxon>Fungi</taxon>
        <taxon>Dikarya</taxon>
        <taxon>Basidiomycota</taxon>
        <taxon>Ustilaginomycotina</taxon>
        <taxon>Malasseziomycetes</taxon>
        <taxon>Malasseziales</taxon>
        <taxon>Malasseziaceae</taxon>
        <taxon>Malassezia</taxon>
    </lineage>
</organism>
<evidence type="ECO:0000313" key="2">
    <source>
        <dbReference type="EMBL" id="WFD01397.1"/>
    </source>
</evidence>
<feature type="signal peptide" evidence="1">
    <location>
        <begin position="1"/>
        <end position="18"/>
    </location>
</feature>
<keyword evidence="1" id="KW-0732">Signal</keyword>
<name>A0AAF0IQG9_9BASI</name>
<dbReference type="Gene3D" id="2.60.120.200">
    <property type="match status" value="2"/>
</dbReference>
<proteinExistence type="predicted"/>
<dbReference type="InterPro" id="IPR013320">
    <property type="entry name" value="ConA-like_dom_sf"/>
</dbReference>
<sequence length="327" mass="36067">MQLGTIFAALGFFALVRADGWSLKDTYKGDDFMEKFDYFSDTDPTHGRVLYQDEKAAKSMNLTYVDHDKNFVLRVDTEKQRNGAFWTVTANTGQWPSGGEIDILENVNDMYSYNQASIHVKDDCYVSADAKQQSGVTEFPNCNAEANESSGCRIAMNNTKSVTWGSDLNNKGGGVVAMQRDFSKNGKGIRMWFWDKTQSLPSDIAQAGKTVNPDNWGTPNANFGKLSCSDKSDGSSQFDAHKVVLDVTMCGDWADGVYDKATQCASKYKTCVNQVDNFGESFQDAFWTIENLHVYQTGSASSSSPLFNPNTLLYVAIVAVSVLLLAV</sequence>
<protein>
    <submittedName>
        <fullName evidence="2">Uncharacterized protein</fullName>
    </submittedName>
</protein>
<dbReference type="GO" id="GO:0009251">
    <property type="term" value="P:glucan catabolic process"/>
    <property type="evidence" value="ECO:0007669"/>
    <property type="project" value="TreeGrafter"/>
</dbReference>
<dbReference type="AlphaFoldDB" id="A0AAF0IQG9"/>
<dbReference type="EMBL" id="CP119934">
    <property type="protein sequence ID" value="WFD01397.1"/>
    <property type="molecule type" value="Genomic_DNA"/>
</dbReference>
<dbReference type="SUPFAM" id="SSF49899">
    <property type="entry name" value="Concanavalin A-like lectins/glucanases"/>
    <property type="match status" value="1"/>
</dbReference>
<keyword evidence="3" id="KW-1185">Reference proteome</keyword>
<evidence type="ECO:0000313" key="3">
    <source>
        <dbReference type="Proteomes" id="UP001214603"/>
    </source>
</evidence>
<feature type="chain" id="PRO_5042219391" evidence="1">
    <location>
        <begin position="19"/>
        <end position="327"/>
    </location>
</feature>
<reference evidence="2" key="1">
    <citation type="submission" date="2023-03" db="EMBL/GenBank/DDBJ databases">
        <title>Mating type loci evolution in Malassezia.</title>
        <authorList>
            <person name="Coelho M.A."/>
        </authorList>
    </citation>
    <scope>NUCLEOTIDE SEQUENCE</scope>
    <source>
        <strain evidence="2">CBS 7876</strain>
    </source>
</reference>
<dbReference type="Proteomes" id="UP001214603">
    <property type="component" value="Chromosome 1"/>
</dbReference>
<dbReference type="PANTHER" id="PTHR10963:SF24">
    <property type="entry name" value="GLYCOSIDASE C21B10.07-RELATED"/>
    <property type="match status" value="1"/>
</dbReference>
<accession>A0AAF0IQG9</accession>
<dbReference type="Pfam" id="PF26113">
    <property type="entry name" value="GH16_XgeA"/>
    <property type="match status" value="2"/>
</dbReference>
<dbReference type="PANTHER" id="PTHR10963">
    <property type="entry name" value="GLYCOSYL HYDROLASE-RELATED"/>
    <property type="match status" value="1"/>
</dbReference>
<evidence type="ECO:0000256" key="1">
    <source>
        <dbReference type="SAM" id="SignalP"/>
    </source>
</evidence>